<dbReference type="OMA" id="HLAVIPW"/>
<evidence type="ECO:0000313" key="1">
    <source>
        <dbReference type="EMBL" id="KAH7293364.1"/>
    </source>
</evidence>
<keyword evidence="2" id="KW-1185">Reference proteome</keyword>
<proteinExistence type="predicted"/>
<organism evidence="1 2">
    <name type="scientific">Ceratopteris richardii</name>
    <name type="common">Triangle waterfern</name>
    <dbReference type="NCBI Taxonomy" id="49495"/>
    <lineage>
        <taxon>Eukaryota</taxon>
        <taxon>Viridiplantae</taxon>
        <taxon>Streptophyta</taxon>
        <taxon>Embryophyta</taxon>
        <taxon>Tracheophyta</taxon>
        <taxon>Polypodiopsida</taxon>
        <taxon>Polypodiidae</taxon>
        <taxon>Polypodiales</taxon>
        <taxon>Pteridineae</taxon>
        <taxon>Pteridaceae</taxon>
        <taxon>Parkerioideae</taxon>
        <taxon>Ceratopteris</taxon>
    </lineage>
</organism>
<evidence type="ECO:0000313" key="2">
    <source>
        <dbReference type="Proteomes" id="UP000825935"/>
    </source>
</evidence>
<sequence>MDISDSFPVSPRPKRKCDESDAVLDLFHLLSLNLRGKKIRRDLGSTSHCIPPVACCSDENSLETDLCDQLPFESTDVSDVGTEKQPPTAPSTVNERAIVLYKPVNPPLFAGGPSAGSQIRLNADFFKSGFSGAFNILHNTEDNSSRPQISGFGLNNVDMSEEEDNRCTTDQGNMLAVIPWNTTSPLNMIALQTTAQPSNDRNQMGIVDVNQDADFMEEDNESGMDIGGPDPSNYAKNILSEPWQQYRDSQSQFNPIMWSH</sequence>
<gene>
    <name evidence="1" type="ORF">KP509_28G022600</name>
</gene>
<name>A0A8T2RC53_CERRI</name>
<reference evidence="1" key="1">
    <citation type="submission" date="2021-08" db="EMBL/GenBank/DDBJ databases">
        <title>WGS assembly of Ceratopteris richardii.</title>
        <authorList>
            <person name="Marchant D.B."/>
            <person name="Chen G."/>
            <person name="Jenkins J."/>
            <person name="Shu S."/>
            <person name="Leebens-Mack J."/>
            <person name="Grimwood J."/>
            <person name="Schmutz J."/>
            <person name="Soltis P."/>
            <person name="Soltis D."/>
            <person name="Chen Z.-H."/>
        </authorList>
    </citation>
    <scope>NUCLEOTIDE SEQUENCE</scope>
    <source>
        <strain evidence="1">Whitten #5841</strain>
        <tissue evidence="1">Leaf</tissue>
    </source>
</reference>
<accession>A0A8T2RC53</accession>
<dbReference type="Proteomes" id="UP000825935">
    <property type="component" value="Chromosome 28"/>
</dbReference>
<dbReference type="PANTHER" id="PTHR35510:SF1">
    <property type="entry name" value="DBH-LIKE MONOOXYGENASE"/>
    <property type="match status" value="1"/>
</dbReference>
<comment type="caution">
    <text evidence="1">The sequence shown here is derived from an EMBL/GenBank/DDBJ whole genome shotgun (WGS) entry which is preliminary data.</text>
</comment>
<dbReference type="PANTHER" id="PTHR35510">
    <property type="entry name" value="DBH-LIKE MONOOXYGENASE"/>
    <property type="match status" value="1"/>
</dbReference>
<protein>
    <submittedName>
        <fullName evidence="1">Uncharacterized protein</fullName>
    </submittedName>
</protein>
<dbReference type="EMBL" id="CM035433">
    <property type="protein sequence ID" value="KAH7293364.1"/>
    <property type="molecule type" value="Genomic_DNA"/>
</dbReference>
<dbReference type="AlphaFoldDB" id="A0A8T2RC53"/>
<dbReference type="OrthoDB" id="1937743at2759"/>